<dbReference type="AlphaFoldDB" id="A0A5C0S9E8"/>
<proteinExistence type="inferred from homology"/>
<evidence type="ECO:0000313" key="13">
    <source>
        <dbReference type="Proteomes" id="UP000324646"/>
    </source>
</evidence>
<reference evidence="12 13" key="1">
    <citation type="submission" date="2019-07" db="EMBL/GenBank/DDBJ databases">
        <title>Complete genome of Crassaminicella thermophila SY095.</title>
        <authorList>
            <person name="Li X."/>
        </authorList>
    </citation>
    <scope>NUCLEOTIDE SEQUENCE [LARGE SCALE GENOMIC DNA]</scope>
    <source>
        <strain evidence="12 13">SY095</strain>
    </source>
</reference>
<dbReference type="SUPFAM" id="SSF54821">
    <property type="entry name" value="Ribosomal protein S3 C-terminal domain"/>
    <property type="match status" value="1"/>
</dbReference>
<dbReference type="EMBL" id="CP042243">
    <property type="protein sequence ID" value="QEK11173.1"/>
    <property type="molecule type" value="Genomic_DNA"/>
</dbReference>
<evidence type="ECO:0000256" key="5">
    <source>
        <dbReference type="ARBA" id="ARBA00023274"/>
    </source>
</evidence>
<dbReference type="RefSeq" id="WP_148808247.1">
    <property type="nucleotide sequence ID" value="NZ_CP042243.1"/>
</dbReference>
<dbReference type="GO" id="GO:0003735">
    <property type="term" value="F:structural constituent of ribosome"/>
    <property type="evidence" value="ECO:0007669"/>
    <property type="project" value="InterPro"/>
</dbReference>
<dbReference type="InterPro" id="IPR036419">
    <property type="entry name" value="Ribosomal_S3_C_sf"/>
</dbReference>
<dbReference type="InterPro" id="IPR004044">
    <property type="entry name" value="KH_dom_type_2"/>
</dbReference>
<protein>
    <recommendedName>
        <fullName evidence="7 8">Small ribosomal subunit protein uS3</fullName>
    </recommendedName>
</protein>
<dbReference type="FunFam" id="3.30.1140.32:FF:000002">
    <property type="entry name" value="30S ribosomal protein S3"/>
    <property type="match status" value="1"/>
</dbReference>
<evidence type="ECO:0000256" key="3">
    <source>
        <dbReference type="ARBA" id="ARBA00022884"/>
    </source>
</evidence>
<dbReference type="InterPro" id="IPR057258">
    <property type="entry name" value="Ribosomal_uS3"/>
</dbReference>
<gene>
    <name evidence="8 12" type="primary">rpsC</name>
    <name evidence="12" type="ORF">FQB35_01665</name>
</gene>
<dbReference type="KEGG" id="crs:FQB35_01665"/>
<keyword evidence="2 8" id="KW-0699">rRNA-binding</keyword>
<dbReference type="PROSITE" id="PS50823">
    <property type="entry name" value="KH_TYPE_2"/>
    <property type="match status" value="1"/>
</dbReference>
<organism evidence="12 13">
    <name type="scientific">Crassaminicella thermophila</name>
    <dbReference type="NCBI Taxonomy" id="2599308"/>
    <lineage>
        <taxon>Bacteria</taxon>
        <taxon>Bacillati</taxon>
        <taxon>Bacillota</taxon>
        <taxon>Clostridia</taxon>
        <taxon>Eubacteriales</taxon>
        <taxon>Clostridiaceae</taxon>
        <taxon>Crassaminicella</taxon>
    </lineage>
</organism>
<keyword evidence="5 8" id="KW-0687">Ribonucleoprotein</keyword>
<dbReference type="InterPro" id="IPR004087">
    <property type="entry name" value="KH_dom"/>
</dbReference>
<keyword evidence="4 8" id="KW-0689">Ribosomal protein</keyword>
<dbReference type="PANTHER" id="PTHR11760">
    <property type="entry name" value="30S/40S RIBOSOMAL PROTEIN S3"/>
    <property type="match status" value="1"/>
</dbReference>
<dbReference type="GO" id="GO:0022627">
    <property type="term" value="C:cytosolic small ribosomal subunit"/>
    <property type="evidence" value="ECO:0007669"/>
    <property type="project" value="TreeGrafter"/>
</dbReference>
<dbReference type="Gene3D" id="3.30.300.20">
    <property type="match status" value="1"/>
</dbReference>
<evidence type="ECO:0000256" key="4">
    <source>
        <dbReference type="ARBA" id="ARBA00022980"/>
    </source>
</evidence>
<feature type="region of interest" description="Disordered" evidence="10">
    <location>
        <begin position="215"/>
        <end position="244"/>
    </location>
</feature>
<dbReference type="CDD" id="cd02412">
    <property type="entry name" value="KH-II_30S_S3"/>
    <property type="match status" value="1"/>
</dbReference>
<dbReference type="PANTHER" id="PTHR11760:SF19">
    <property type="entry name" value="SMALL RIBOSOMAL SUBUNIT PROTEIN US3C"/>
    <property type="match status" value="1"/>
</dbReference>
<sequence length="244" mass="27293">MGQKVSPHGLRVGVIKDWDSKWYADKANFADLLIEDNKIRKFVKNKLYTSGIARIVIERAANNKVKVNVFTAKPGMVIGKAGAGVEELRKELEKLTGKSVIVNVNEVKRAEMEAQLVAENVAFSLERRVSFRRAMKQAIGRTMKAGAEGIKVMVSGRLGGAEMARSEKYSEGNVPLHTLRADIDYGFAEADTTYGKLGVKVWINKGEVLPETSEAVKEMRRANRTKQEFKPRKARKDNRRNEGK</sequence>
<dbReference type="NCBIfam" id="TIGR01009">
    <property type="entry name" value="rpsC_bact"/>
    <property type="match status" value="1"/>
</dbReference>
<evidence type="ECO:0000256" key="7">
    <source>
        <dbReference type="ARBA" id="ARBA00035257"/>
    </source>
</evidence>
<comment type="similarity">
    <text evidence="1 8 9">Belongs to the universal ribosomal protein uS3 family.</text>
</comment>
<dbReference type="PROSITE" id="PS00548">
    <property type="entry name" value="RIBOSOMAL_S3"/>
    <property type="match status" value="1"/>
</dbReference>
<dbReference type="Pfam" id="PF07650">
    <property type="entry name" value="KH_2"/>
    <property type="match status" value="1"/>
</dbReference>
<dbReference type="Pfam" id="PF00189">
    <property type="entry name" value="Ribosomal_S3_C"/>
    <property type="match status" value="1"/>
</dbReference>
<keyword evidence="3 8" id="KW-0694">RNA-binding</keyword>
<dbReference type="Proteomes" id="UP000324646">
    <property type="component" value="Chromosome"/>
</dbReference>
<dbReference type="HAMAP" id="MF_01309_B">
    <property type="entry name" value="Ribosomal_uS3_B"/>
    <property type="match status" value="1"/>
</dbReference>
<dbReference type="InterPro" id="IPR005704">
    <property type="entry name" value="Ribosomal_uS3_bac-typ"/>
</dbReference>
<dbReference type="GO" id="GO:0019843">
    <property type="term" value="F:rRNA binding"/>
    <property type="evidence" value="ECO:0007669"/>
    <property type="project" value="UniProtKB-UniRule"/>
</dbReference>
<dbReference type="SMART" id="SM00322">
    <property type="entry name" value="KH"/>
    <property type="match status" value="1"/>
</dbReference>
<evidence type="ECO:0000256" key="10">
    <source>
        <dbReference type="SAM" id="MobiDB-lite"/>
    </source>
</evidence>
<dbReference type="GO" id="GO:0003729">
    <property type="term" value="F:mRNA binding"/>
    <property type="evidence" value="ECO:0007669"/>
    <property type="project" value="UniProtKB-UniRule"/>
</dbReference>
<dbReference type="InterPro" id="IPR015946">
    <property type="entry name" value="KH_dom-like_a/b"/>
</dbReference>
<evidence type="ECO:0000256" key="8">
    <source>
        <dbReference type="HAMAP-Rule" id="MF_01309"/>
    </source>
</evidence>
<comment type="subunit">
    <text evidence="8">Part of the 30S ribosomal subunit. Forms a tight complex with proteins S10 and S14.</text>
</comment>
<evidence type="ECO:0000313" key="12">
    <source>
        <dbReference type="EMBL" id="QEK11173.1"/>
    </source>
</evidence>
<dbReference type="SUPFAM" id="SSF54814">
    <property type="entry name" value="Prokaryotic type KH domain (KH-domain type II)"/>
    <property type="match status" value="1"/>
</dbReference>
<accession>A0A5C0S9E8</accession>
<dbReference type="Gene3D" id="3.30.1140.32">
    <property type="entry name" value="Ribosomal protein S3, C-terminal domain"/>
    <property type="match status" value="1"/>
</dbReference>
<dbReference type="InterPro" id="IPR018280">
    <property type="entry name" value="Ribosomal_uS3_CS"/>
</dbReference>
<feature type="compositionally biased region" description="Basic and acidic residues" evidence="10">
    <location>
        <begin position="215"/>
        <end position="231"/>
    </location>
</feature>
<evidence type="ECO:0000256" key="1">
    <source>
        <dbReference type="ARBA" id="ARBA00010761"/>
    </source>
</evidence>
<feature type="domain" description="KH type-2" evidence="11">
    <location>
        <begin position="39"/>
        <end position="108"/>
    </location>
</feature>
<evidence type="ECO:0000256" key="6">
    <source>
        <dbReference type="ARBA" id="ARBA00024998"/>
    </source>
</evidence>
<dbReference type="InterPro" id="IPR001351">
    <property type="entry name" value="Ribosomal_uS3_C"/>
</dbReference>
<evidence type="ECO:0000256" key="9">
    <source>
        <dbReference type="RuleBase" id="RU003624"/>
    </source>
</evidence>
<evidence type="ECO:0000259" key="11">
    <source>
        <dbReference type="PROSITE" id="PS50823"/>
    </source>
</evidence>
<name>A0A5C0S9E8_CRATE</name>
<dbReference type="GO" id="GO:0006412">
    <property type="term" value="P:translation"/>
    <property type="evidence" value="ECO:0007669"/>
    <property type="project" value="UniProtKB-UniRule"/>
</dbReference>
<dbReference type="FunFam" id="3.30.300.20:FF:000001">
    <property type="entry name" value="30S ribosomal protein S3"/>
    <property type="match status" value="1"/>
</dbReference>
<dbReference type="OrthoDB" id="9806396at2"/>
<evidence type="ECO:0000256" key="2">
    <source>
        <dbReference type="ARBA" id="ARBA00022730"/>
    </source>
</evidence>
<keyword evidence="13" id="KW-1185">Reference proteome</keyword>
<dbReference type="InterPro" id="IPR009019">
    <property type="entry name" value="KH_sf_prok-type"/>
</dbReference>
<comment type="function">
    <text evidence="6 8">Binds the lower part of the 30S subunit head. Binds mRNA in the 70S ribosome, positioning it for translation.</text>
</comment>